<accession>A0A223SBF9</accession>
<dbReference type="Pfam" id="PF13692">
    <property type="entry name" value="Glyco_trans_1_4"/>
    <property type="match status" value="1"/>
</dbReference>
<dbReference type="GO" id="GO:0016740">
    <property type="term" value="F:transferase activity"/>
    <property type="evidence" value="ECO:0007669"/>
    <property type="project" value="UniProtKB-KW"/>
</dbReference>
<dbReference type="KEGG" id="ngv:CDO52_24350"/>
<dbReference type="SUPFAM" id="SSF53756">
    <property type="entry name" value="UDP-Glycosyltransferase/glycogen phosphorylase"/>
    <property type="match status" value="1"/>
</dbReference>
<dbReference type="Gene3D" id="3.40.50.2000">
    <property type="entry name" value="Glycogen Phosphorylase B"/>
    <property type="match status" value="2"/>
</dbReference>
<dbReference type="AlphaFoldDB" id="A0A223SBF9"/>
<organism evidence="2 3">
    <name type="scientific">Nocardiopsis gilva YIM 90087</name>
    <dbReference type="NCBI Taxonomy" id="1235441"/>
    <lineage>
        <taxon>Bacteria</taxon>
        <taxon>Bacillati</taxon>
        <taxon>Actinomycetota</taxon>
        <taxon>Actinomycetes</taxon>
        <taxon>Streptosporangiales</taxon>
        <taxon>Nocardiopsidaceae</taxon>
        <taxon>Nocardiopsis</taxon>
    </lineage>
</organism>
<dbReference type="PANTHER" id="PTHR12526">
    <property type="entry name" value="GLYCOSYLTRANSFERASE"/>
    <property type="match status" value="1"/>
</dbReference>
<sequence>MHAVVATVVHHPEDARILHRQIRAMLDAGHSVTYIAPFRERGVTPWSDLTAIDVPRAAGRRRARSLRAARRLLAEHAPSADVLLFHDPELLLALPRNRPVTVWDVHEDTAASVLTKPWLPRPLRRPLGPLVRACERRAEHRMHLILAEEGYRDRFELPHPVVPNTTYVPERPGRQPGTDRVVYLGQLSAARGAAELVELGRLLRPRGVRVEVIGAADPEIRPMLRQAQQDEAIRWYGFVPNDQALRMVSGAMAGICMLQDTPNYRHSLPTKVVEYMAHGLPVITTPNPVAAELVSGRPEGDCGMVVPFGDAVAAAEAVLRLRSDPPLRHRFARTGHEIARAAFHWPVHADVFVRQLEEWAKATPGHQRQMVGDTEQVPRQSTVPPTPQRLPVVDAAIPDTTA</sequence>
<dbReference type="CDD" id="cd03801">
    <property type="entry name" value="GT4_PimA-like"/>
    <property type="match status" value="1"/>
</dbReference>
<reference evidence="2 3" key="1">
    <citation type="submission" date="2017-08" db="EMBL/GenBank/DDBJ databases">
        <title>The complete genome sequence of Nocardiopsis gilva YIM 90087.</title>
        <authorList>
            <person name="Yin M."/>
            <person name="Tang S."/>
        </authorList>
    </citation>
    <scope>NUCLEOTIDE SEQUENCE [LARGE SCALE GENOMIC DNA]</scope>
    <source>
        <strain evidence="2 3">YIM 90087</strain>
    </source>
</reference>
<dbReference type="EMBL" id="CP022753">
    <property type="protein sequence ID" value="ASU85511.1"/>
    <property type="molecule type" value="Genomic_DNA"/>
</dbReference>
<keyword evidence="2" id="KW-0808">Transferase</keyword>
<dbReference type="OrthoDB" id="9815351at2"/>
<dbReference type="Proteomes" id="UP000215005">
    <property type="component" value="Chromosome"/>
</dbReference>
<evidence type="ECO:0000313" key="2">
    <source>
        <dbReference type="EMBL" id="ASU85511.1"/>
    </source>
</evidence>
<evidence type="ECO:0000313" key="3">
    <source>
        <dbReference type="Proteomes" id="UP000215005"/>
    </source>
</evidence>
<gene>
    <name evidence="2" type="ORF">CDO52_24350</name>
</gene>
<dbReference type="RefSeq" id="WP_033300250.1">
    <property type="nucleotide sequence ID" value="NZ_ANBG01000196.1"/>
</dbReference>
<proteinExistence type="predicted"/>
<protein>
    <submittedName>
        <fullName evidence="2">Glycosyl transferase</fullName>
    </submittedName>
</protein>
<keyword evidence="3" id="KW-1185">Reference proteome</keyword>
<feature type="region of interest" description="Disordered" evidence="1">
    <location>
        <begin position="364"/>
        <end position="390"/>
    </location>
</feature>
<name>A0A223SBF9_9ACTN</name>
<evidence type="ECO:0000256" key="1">
    <source>
        <dbReference type="SAM" id="MobiDB-lite"/>
    </source>
</evidence>